<accession>A0A4U5LRI5</accession>
<dbReference type="Proteomes" id="UP000298663">
    <property type="component" value="Unassembled WGS sequence"/>
</dbReference>
<protein>
    <submittedName>
        <fullName evidence="4">Uncharacterized protein</fullName>
    </submittedName>
</protein>
<reference evidence="4 5" key="1">
    <citation type="journal article" date="2015" name="Genome Biol.">
        <title>Comparative genomics of Steinernema reveals deeply conserved gene regulatory networks.</title>
        <authorList>
            <person name="Dillman A.R."/>
            <person name="Macchietto M."/>
            <person name="Porter C.F."/>
            <person name="Rogers A."/>
            <person name="Williams B."/>
            <person name="Antoshechkin I."/>
            <person name="Lee M.M."/>
            <person name="Goodwin Z."/>
            <person name="Lu X."/>
            <person name="Lewis E.E."/>
            <person name="Goodrich-Blair H."/>
            <person name="Stock S.P."/>
            <person name="Adams B.J."/>
            <person name="Sternberg P.W."/>
            <person name="Mortazavi A."/>
        </authorList>
    </citation>
    <scope>NUCLEOTIDE SEQUENCE [LARGE SCALE GENOMIC DNA]</scope>
    <source>
        <strain evidence="4 5">ALL</strain>
    </source>
</reference>
<feature type="signal peptide" evidence="3">
    <location>
        <begin position="1"/>
        <end position="21"/>
    </location>
</feature>
<keyword evidence="3" id="KW-0732">Signal</keyword>
<name>A0A4U5LRI5_STECR</name>
<reference evidence="4 5" key="2">
    <citation type="journal article" date="2019" name="G3 (Bethesda)">
        <title>Hybrid Assembly of the Genome of the Entomopathogenic Nematode Steinernema carpocapsae Identifies the X-Chromosome.</title>
        <authorList>
            <person name="Serra L."/>
            <person name="Macchietto M."/>
            <person name="Macias-Munoz A."/>
            <person name="McGill C.J."/>
            <person name="Rodriguez I.M."/>
            <person name="Rodriguez B."/>
            <person name="Murad R."/>
            <person name="Mortazavi A."/>
        </authorList>
    </citation>
    <scope>NUCLEOTIDE SEQUENCE [LARGE SCALE GENOMIC DNA]</scope>
    <source>
        <strain evidence="4 5">ALL</strain>
    </source>
</reference>
<feature type="compositionally biased region" description="Polar residues" evidence="1">
    <location>
        <begin position="125"/>
        <end position="134"/>
    </location>
</feature>
<proteinExistence type="predicted"/>
<feature type="chain" id="PRO_5020493925" evidence="3">
    <location>
        <begin position="22"/>
        <end position="186"/>
    </location>
</feature>
<keyword evidence="2" id="KW-0472">Membrane</keyword>
<feature type="region of interest" description="Disordered" evidence="1">
    <location>
        <begin position="125"/>
        <end position="144"/>
    </location>
</feature>
<keyword evidence="2" id="KW-0812">Transmembrane</keyword>
<evidence type="ECO:0000256" key="3">
    <source>
        <dbReference type="SAM" id="SignalP"/>
    </source>
</evidence>
<dbReference type="AlphaFoldDB" id="A0A4U5LRI5"/>
<evidence type="ECO:0000256" key="2">
    <source>
        <dbReference type="SAM" id="Phobius"/>
    </source>
</evidence>
<evidence type="ECO:0000256" key="1">
    <source>
        <dbReference type="SAM" id="MobiDB-lite"/>
    </source>
</evidence>
<keyword evidence="5" id="KW-1185">Reference proteome</keyword>
<evidence type="ECO:0000313" key="4">
    <source>
        <dbReference type="EMBL" id="TKR58601.1"/>
    </source>
</evidence>
<gene>
    <name evidence="4" type="ORF">L596_030025</name>
</gene>
<evidence type="ECO:0000313" key="5">
    <source>
        <dbReference type="Proteomes" id="UP000298663"/>
    </source>
</evidence>
<feature type="transmembrane region" description="Helical" evidence="2">
    <location>
        <begin position="42"/>
        <end position="62"/>
    </location>
</feature>
<dbReference type="OrthoDB" id="10591844at2759"/>
<comment type="caution">
    <text evidence="4">The sequence shown here is derived from an EMBL/GenBank/DDBJ whole genome shotgun (WGS) entry which is preliminary data.</text>
</comment>
<keyword evidence="2" id="KW-1133">Transmembrane helix</keyword>
<sequence length="186" mass="20060">MQRWIGVAFLICLAAGEETQAATASCECNCTARAIQAISEALGQYSTLLILFLTALLFYCGYQNQKRTNKAWTADPTADLSQASMDSLANGSEQWAKTHRPLFSSTPGDNSFSRRNQQGDYAFEEQSSLGQRNNGSLGQRVVGGGLGLPSPTHGFLGGASGGDHFLWSTRDSSLNASPRMRNMALR</sequence>
<organism evidence="4 5">
    <name type="scientific">Steinernema carpocapsae</name>
    <name type="common">Entomopathogenic nematode</name>
    <dbReference type="NCBI Taxonomy" id="34508"/>
    <lineage>
        <taxon>Eukaryota</taxon>
        <taxon>Metazoa</taxon>
        <taxon>Ecdysozoa</taxon>
        <taxon>Nematoda</taxon>
        <taxon>Chromadorea</taxon>
        <taxon>Rhabditida</taxon>
        <taxon>Tylenchina</taxon>
        <taxon>Panagrolaimomorpha</taxon>
        <taxon>Strongyloidoidea</taxon>
        <taxon>Steinernematidae</taxon>
        <taxon>Steinernema</taxon>
    </lineage>
</organism>
<dbReference type="EMBL" id="AZBU02000013">
    <property type="protein sequence ID" value="TKR58601.1"/>
    <property type="molecule type" value="Genomic_DNA"/>
</dbReference>